<keyword evidence="2" id="KW-1185">Reference proteome</keyword>
<dbReference type="STRING" id="1121884.SAMN02745131_01014"/>
<evidence type="ECO:0000313" key="1">
    <source>
        <dbReference type="EMBL" id="SHE73776.1"/>
    </source>
</evidence>
<name>A0A1M4VXU9_9BACT</name>
<dbReference type="Proteomes" id="UP000184048">
    <property type="component" value="Unassembled WGS sequence"/>
</dbReference>
<reference evidence="1 2" key="1">
    <citation type="submission" date="2016-11" db="EMBL/GenBank/DDBJ databases">
        <authorList>
            <person name="Jaros S."/>
            <person name="Januszkiewicz K."/>
            <person name="Wedrychowicz H."/>
        </authorList>
    </citation>
    <scope>NUCLEOTIDE SEQUENCE [LARGE SCALE GENOMIC DNA]</scope>
    <source>
        <strain evidence="1 2">DSM 18119</strain>
    </source>
</reference>
<accession>A0A1M4VXU9</accession>
<gene>
    <name evidence="1" type="ORF">SAMN02745131_01014</name>
</gene>
<dbReference type="EMBL" id="FQUU01000003">
    <property type="protein sequence ID" value="SHE73776.1"/>
    <property type="molecule type" value="Genomic_DNA"/>
</dbReference>
<dbReference type="OrthoDB" id="670775at2"/>
<dbReference type="RefSeq" id="WP_072834145.1">
    <property type="nucleotide sequence ID" value="NZ_FQUU01000003.1"/>
</dbReference>
<dbReference type="AlphaFoldDB" id="A0A1M4VXU9"/>
<organism evidence="1 2">
    <name type="scientific">Flavisolibacter ginsengisoli DSM 18119</name>
    <dbReference type="NCBI Taxonomy" id="1121884"/>
    <lineage>
        <taxon>Bacteria</taxon>
        <taxon>Pseudomonadati</taxon>
        <taxon>Bacteroidota</taxon>
        <taxon>Chitinophagia</taxon>
        <taxon>Chitinophagales</taxon>
        <taxon>Chitinophagaceae</taxon>
        <taxon>Flavisolibacter</taxon>
    </lineage>
</organism>
<protein>
    <recommendedName>
        <fullName evidence="3">DUF3630 domain-containing protein</fullName>
    </recommendedName>
</protein>
<evidence type="ECO:0000313" key="2">
    <source>
        <dbReference type="Proteomes" id="UP000184048"/>
    </source>
</evidence>
<sequence length="110" mass="12441">MSLTLRTTLGCTEAVIDDDGGLKRFYQIANILSDDLQLNFTNKEDDFDAISWDFHLGQHELTLQYSIYNGISVFPTKTKDARKRDNKAVVELANVLEGKLMNLDMRRGAA</sequence>
<proteinExistence type="predicted"/>
<evidence type="ECO:0008006" key="3">
    <source>
        <dbReference type="Google" id="ProtNLM"/>
    </source>
</evidence>